<reference evidence="1 2" key="1">
    <citation type="submission" date="2018-07" db="EMBL/GenBank/DDBJ databases">
        <title>Dyella monticola sp. nov. and Dyella psychrodurans sp. nov. isolated from monsoon evergreen broad-leaved forest soil of Dinghu Mountain, China.</title>
        <authorList>
            <person name="Gao Z."/>
            <person name="Qiu L."/>
        </authorList>
    </citation>
    <scope>NUCLEOTIDE SEQUENCE [LARGE SCALE GENOMIC DNA]</scope>
    <source>
        <strain evidence="1 2">4MSK11</strain>
    </source>
</reference>
<gene>
    <name evidence="1" type="ORF">DWU99_00975</name>
</gene>
<keyword evidence="2" id="KW-1185">Reference proteome</keyword>
<protein>
    <submittedName>
        <fullName evidence="1">Uncharacterized protein</fullName>
    </submittedName>
</protein>
<evidence type="ECO:0000313" key="2">
    <source>
        <dbReference type="Proteomes" id="UP000255334"/>
    </source>
</evidence>
<organism evidence="1 2">
    <name type="scientific">Dyella psychrodurans</name>
    <dbReference type="NCBI Taxonomy" id="1927960"/>
    <lineage>
        <taxon>Bacteria</taxon>
        <taxon>Pseudomonadati</taxon>
        <taxon>Pseudomonadota</taxon>
        <taxon>Gammaproteobacteria</taxon>
        <taxon>Lysobacterales</taxon>
        <taxon>Rhodanobacteraceae</taxon>
        <taxon>Dyella</taxon>
    </lineage>
</organism>
<comment type="caution">
    <text evidence="1">The sequence shown here is derived from an EMBL/GenBank/DDBJ whole genome shotgun (WGS) entry which is preliminary data.</text>
</comment>
<accession>A0A370XBV0</accession>
<dbReference type="EMBL" id="QRBF01000001">
    <property type="protein sequence ID" value="RDS85879.1"/>
    <property type="molecule type" value="Genomic_DNA"/>
</dbReference>
<dbReference type="AlphaFoldDB" id="A0A370XBV0"/>
<evidence type="ECO:0000313" key="1">
    <source>
        <dbReference type="EMBL" id="RDS85879.1"/>
    </source>
</evidence>
<sequence>MPYPAQLQAAREAKRLDLPVDDVMFFGSVNTKVLLAIAEGRIDVRALAREEVANRGLDRTGRWVGFRQAADDHGLMEVEADHGLEM</sequence>
<proteinExistence type="predicted"/>
<dbReference type="OrthoDB" id="6058681at2"/>
<dbReference type="RefSeq" id="WP_115476130.1">
    <property type="nucleotide sequence ID" value="NZ_QRBF01000001.1"/>
</dbReference>
<name>A0A370XBV0_9GAMM</name>
<dbReference type="Proteomes" id="UP000255334">
    <property type="component" value="Unassembled WGS sequence"/>
</dbReference>